<evidence type="ECO:0000313" key="1">
    <source>
        <dbReference type="EMBL" id="TDF74126.1"/>
    </source>
</evidence>
<proteinExistence type="predicted"/>
<evidence type="ECO:0000313" key="2">
    <source>
        <dbReference type="Proteomes" id="UP000294588"/>
    </source>
</evidence>
<organism evidence="1 2">
    <name type="scientific">Candidatus Syntrophosphaera thermopropionivorans</name>
    <dbReference type="NCBI Taxonomy" id="2593015"/>
    <lineage>
        <taxon>Bacteria</taxon>
        <taxon>Pseudomonadati</taxon>
        <taxon>Candidatus Cloacimonadota</taxon>
        <taxon>Candidatus Cloacimonadia</taxon>
        <taxon>Candidatus Cloacimonadales</taxon>
        <taxon>Candidatus Cloacimonadaceae</taxon>
        <taxon>Candidatus Syntrophosphaera</taxon>
    </lineage>
</organism>
<gene>
    <name evidence="1" type="ORF">E0946_01475</name>
</gene>
<name>A0AC61QKB2_9BACT</name>
<sequence>MKKIILSVFVLVAIVGMVQAAPFQTMGLLRTPDAYVIPHKSAHLTLVGYYRNVDEEEFIPYGMLGVGLFNRLQLDGFAGDDIYFMNAKVKLIPETLYIPQISVGMDNIFSTVNVQRAQDYNDPSEYSWADNPDKCDYEHFSPYVVASKQAVFGGLSWMFNLGGGANRFTGQTSRARKFSGMFASVELSPVNNMSIQGEFDGQNINVGLKYSLGNYTFKLAAQSVENYAKNNGLENTHRIGFGVTYLFDKFAEGKTTRPVIFSANQLSETEESHCNCQQTTLFTDSVKLVELQPVIKTQSQIPVTSSIYKEFTPEYQTLLEEIRNLRGDQQQVQKEMEEIRSWLQELQKQSK</sequence>
<reference evidence="1" key="1">
    <citation type="submission" date="2019-03" db="EMBL/GenBank/DDBJ databases">
        <title>Candidatus Syntrophosphaera thermopropionivorans: a novel player in syntrophic propionate oxidation during anaerobic digestion.</title>
        <authorList>
            <person name="Dyksma S."/>
        </authorList>
    </citation>
    <scope>NUCLEOTIDE SEQUENCE</scope>
    <source>
        <strain evidence="1">W5</strain>
    </source>
</reference>
<comment type="caution">
    <text evidence="1">The sequence shown here is derived from an EMBL/GenBank/DDBJ whole genome shotgun (WGS) entry which is preliminary data.</text>
</comment>
<dbReference type="Proteomes" id="UP000294588">
    <property type="component" value="Unassembled WGS sequence"/>
</dbReference>
<keyword evidence="2" id="KW-1185">Reference proteome</keyword>
<protein>
    <submittedName>
        <fullName evidence="1">Uncharacterized protein</fullName>
    </submittedName>
</protein>
<accession>A0AC61QKB2</accession>
<dbReference type="EMBL" id="SMOG01000002">
    <property type="protein sequence ID" value="TDF74126.1"/>
    <property type="molecule type" value="Genomic_DNA"/>
</dbReference>